<keyword evidence="7 14" id="KW-0479">Metal-binding</keyword>
<keyword evidence="9" id="KW-0492">Microsome</keyword>
<keyword evidence="18" id="KW-1185">Reference proteome</keyword>
<name>A0A8K0G5A5_IGNLU</name>
<feature type="signal peptide" evidence="16">
    <location>
        <begin position="1"/>
        <end position="19"/>
    </location>
</feature>
<reference evidence="17" key="1">
    <citation type="submission" date="2019-08" db="EMBL/GenBank/DDBJ databases">
        <title>The genome of the North American firefly Photinus pyralis.</title>
        <authorList>
            <consortium name="Photinus pyralis genome working group"/>
            <person name="Fallon T.R."/>
            <person name="Sander Lower S.E."/>
            <person name="Weng J.-K."/>
        </authorList>
    </citation>
    <scope>NUCLEOTIDE SEQUENCE</scope>
    <source>
        <strain evidence="17">TRF0915ILg1</strain>
        <tissue evidence="17">Whole body</tissue>
    </source>
</reference>
<evidence type="ECO:0000256" key="10">
    <source>
        <dbReference type="ARBA" id="ARBA00023002"/>
    </source>
</evidence>
<evidence type="ECO:0000256" key="4">
    <source>
        <dbReference type="ARBA" id="ARBA00004406"/>
    </source>
</evidence>
<keyword evidence="10 15" id="KW-0560">Oxidoreductase</keyword>
<evidence type="ECO:0000256" key="9">
    <source>
        <dbReference type="ARBA" id="ARBA00022848"/>
    </source>
</evidence>
<dbReference type="InterPro" id="IPR002401">
    <property type="entry name" value="Cyt_P450_E_grp-I"/>
</dbReference>
<evidence type="ECO:0008006" key="19">
    <source>
        <dbReference type="Google" id="ProtNLM"/>
    </source>
</evidence>
<dbReference type="EMBL" id="VTPC01087404">
    <property type="protein sequence ID" value="KAF2886529.1"/>
    <property type="molecule type" value="Genomic_DNA"/>
</dbReference>
<evidence type="ECO:0000256" key="7">
    <source>
        <dbReference type="ARBA" id="ARBA00022723"/>
    </source>
</evidence>
<dbReference type="PRINTS" id="PR00385">
    <property type="entry name" value="P450"/>
</dbReference>
<comment type="function">
    <text evidence="2">May be involved in the metabolism of insect hormones and in the breakdown of synthetic insecticides.</text>
</comment>
<dbReference type="AlphaFoldDB" id="A0A8K0G5A5"/>
<dbReference type="GO" id="GO:0016705">
    <property type="term" value="F:oxidoreductase activity, acting on paired donors, with incorporation or reduction of molecular oxygen"/>
    <property type="evidence" value="ECO:0007669"/>
    <property type="project" value="InterPro"/>
</dbReference>
<proteinExistence type="inferred from homology"/>
<feature type="binding site" description="axial binding residue" evidence="14">
    <location>
        <position position="444"/>
    </location>
    <ligand>
        <name>heme</name>
        <dbReference type="ChEBI" id="CHEBI:30413"/>
    </ligand>
    <ligandPart>
        <name>Fe</name>
        <dbReference type="ChEBI" id="CHEBI:18248"/>
    </ligandPart>
</feature>
<organism evidence="17 18">
    <name type="scientific">Ignelater luminosus</name>
    <name type="common">Cucubano</name>
    <name type="synonym">Pyrophorus luminosus</name>
    <dbReference type="NCBI Taxonomy" id="2038154"/>
    <lineage>
        <taxon>Eukaryota</taxon>
        <taxon>Metazoa</taxon>
        <taxon>Ecdysozoa</taxon>
        <taxon>Arthropoda</taxon>
        <taxon>Hexapoda</taxon>
        <taxon>Insecta</taxon>
        <taxon>Pterygota</taxon>
        <taxon>Neoptera</taxon>
        <taxon>Endopterygota</taxon>
        <taxon>Coleoptera</taxon>
        <taxon>Polyphaga</taxon>
        <taxon>Elateriformia</taxon>
        <taxon>Elateroidea</taxon>
        <taxon>Elateridae</taxon>
        <taxon>Agrypninae</taxon>
        <taxon>Pyrophorini</taxon>
        <taxon>Ignelater</taxon>
    </lineage>
</organism>
<dbReference type="InterPro" id="IPR036396">
    <property type="entry name" value="Cyt_P450_sf"/>
</dbReference>
<evidence type="ECO:0000256" key="16">
    <source>
        <dbReference type="SAM" id="SignalP"/>
    </source>
</evidence>
<dbReference type="Pfam" id="PF00067">
    <property type="entry name" value="p450"/>
    <property type="match status" value="1"/>
</dbReference>
<evidence type="ECO:0000256" key="14">
    <source>
        <dbReference type="PIRSR" id="PIRSR602401-1"/>
    </source>
</evidence>
<keyword evidence="12 15" id="KW-0503">Monooxygenase</keyword>
<dbReference type="GO" id="GO:0005506">
    <property type="term" value="F:iron ion binding"/>
    <property type="evidence" value="ECO:0007669"/>
    <property type="project" value="InterPro"/>
</dbReference>
<keyword evidence="8" id="KW-0256">Endoplasmic reticulum</keyword>
<dbReference type="InterPro" id="IPR050196">
    <property type="entry name" value="Cytochrome_P450_Monoox"/>
</dbReference>
<evidence type="ECO:0000256" key="12">
    <source>
        <dbReference type="ARBA" id="ARBA00023033"/>
    </source>
</evidence>
<dbReference type="SUPFAM" id="SSF48264">
    <property type="entry name" value="Cytochrome P450"/>
    <property type="match status" value="1"/>
</dbReference>
<evidence type="ECO:0000256" key="3">
    <source>
        <dbReference type="ARBA" id="ARBA00004174"/>
    </source>
</evidence>
<gene>
    <name evidence="17" type="ORF">ILUMI_19643</name>
</gene>
<evidence type="ECO:0000256" key="13">
    <source>
        <dbReference type="ARBA" id="ARBA00023136"/>
    </source>
</evidence>
<dbReference type="GO" id="GO:0004497">
    <property type="term" value="F:monooxygenase activity"/>
    <property type="evidence" value="ECO:0007669"/>
    <property type="project" value="UniProtKB-KW"/>
</dbReference>
<dbReference type="PROSITE" id="PS00086">
    <property type="entry name" value="CYTOCHROME_P450"/>
    <property type="match status" value="1"/>
</dbReference>
<evidence type="ECO:0000256" key="8">
    <source>
        <dbReference type="ARBA" id="ARBA00022824"/>
    </source>
</evidence>
<evidence type="ECO:0000256" key="1">
    <source>
        <dbReference type="ARBA" id="ARBA00001971"/>
    </source>
</evidence>
<dbReference type="Gene3D" id="1.10.630.10">
    <property type="entry name" value="Cytochrome P450"/>
    <property type="match status" value="1"/>
</dbReference>
<evidence type="ECO:0000256" key="2">
    <source>
        <dbReference type="ARBA" id="ARBA00003690"/>
    </source>
</evidence>
<sequence>MWNIILLLFFSLTIVIILTKHLKTRAALSQIPGPHGKFLIGILLNIMDTPENIWSYVRHLSGKYYPIYKYWILHIPVVTLVCPDDIEIVFSSTKHSAKGDVYKVLLPWLGTGLLTSKGLKWQNRRKILTPAFHFNILQQFIGIFTEESQLLVKQLQIECEKPYTNIVPIITQCTLRAICETAMGTKLEEDAKSQEYTNAIFRLGEILFHRLTRIWYYYGASFRLTSLYREQNKLLKILHGFSRSVIKNRKDNFKEPIDLVTLSSGTFSPLKRQLAMLDLLISAKYSGEPIDDEGIREEVDTFMFEGHDTTTACISFTLLLLACHKDIQEKVVQELQDVFGDSNRAPTFQDLQNLRYLERVLKESLRFYPSVPFLSRVSEEEIHTYTGYTIPSNTIMHIHIYDLHHNPQLYPEPEKFDPDRFLPENSAGRHPFAYIPFSAGPRNCIGQKFAFLEIKTIVSYILRNFVLEPVDQPSDITMITHFVLKTRNGIRVKFLKRQTRLI</sequence>
<dbReference type="OrthoDB" id="1470350at2759"/>
<dbReference type="GO" id="GO:0020037">
    <property type="term" value="F:heme binding"/>
    <property type="evidence" value="ECO:0007669"/>
    <property type="project" value="InterPro"/>
</dbReference>
<evidence type="ECO:0000256" key="15">
    <source>
        <dbReference type="RuleBase" id="RU000461"/>
    </source>
</evidence>
<comment type="similarity">
    <text evidence="5 15">Belongs to the cytochrome P450 family.</text>
</comment>
<keyword evidence="13" id="KW-0472">Membrane</keyword>
<comment type="cofactor">
    <cofactor evidence="1 14">
        <name>heme</name>
        <dbReference type="ChEBI" id="CHEBI:30413"/>
    </cofactor>
</comment>
<evidence type="ECO:0000256" key="11">
    <source>
        <dbReference type="ARBA" id="ARBA00023004"/>
    </source>
</evidence>
<dbReference type="PRINTS" id="PR00463">
    <property type="entry name" value="EP450I"/>
</dbReference>
<keyword evidence="16" id="KW-0732">Signal</keyword>
<dbReference type="Proteomes" id="UP000801492">
    <property type="component" value="Unassembled WGS sequence"/>
</dbReference>
<comment type="caution">
    <text evidence="17">The sequence shown here is derived from an EMBL/GenBank/DDBJ whole genome shotgun (WGS) entry which is preliminary data.</text>
</comment>
<evidence type="ECO:0000256" key="5">
    <source>
        <dbReference type="ARBA" id="ARBA00010617"/>
    </source>
</evidence>
<dbReference type="InterPro" id="IPR017972">
    <property type="entry name" value="Cyt_P450_CS"/>
</dbReference>
<feature type="chain" id="PRO_5035431387" description="Cytochrome P450" evidence="16">
    <location>
        <begin position="20"/>
        <end position="502"/>
    </location>
</feature>
<dbReference type="CDD" id="cd20628">
    <property type="entry name" value="CYP4"/>
    <property type="match status" value="1"/>
</dbReference>
<evidence type="ECO:0000313" key="18">
    <source>
        <dbReference type="Proteomes" id="UP000801492"/>
    </source>
</evidence>
<evidence type="ECO:0000313" key="17">
    <source>
        <dbReference type="EMBL" id="KAF2886529.1"/>
    </source>
</evidence>
<dbReference type="GO" id="GO:0005789">
    <property type="term" value="C:endoplasmic reticulum membrane"/>
    <property type="evidence" value="ECO:0007669"/>
    <property type="project" value="UniProtKB-SubCell"/>
</dbReference>
<dbReference type="PANTHER" id="PTHR24291:SF189">
    <property type="entry name" value="CYTOCHROME P450 4C3-RELATED"/>
    <property type="match status" value="1"/>
</dbReference>
<keyword evidence="6 14" id="KW-0349">Heme</keyword>
<comment type="subcellular location">
    <subcellularLocation>
        <location evidence="4">Endoplasmic reticulum membrane</location>
        <topology evidence="4">Peripheral membrane protein</topology>
    </subcellularLocation>
    <subcellularLocation>
        <location evidence="3">Microsome membrane</location>
        <topology evidence="3">Peripheral membrane protein</topology>
    </subcellularLocation>
</comment>
<evidence type="ECO:0000256" key="6">
    <source>
        <dbReference type="ARBA" id="ARBA00022617"/>
    </source>
</evidence>
<accession>A0A8K0G5A5</accession>
<protein>
    <recommendedName>
        <fullName evidence="19">Cytochrome P450</fullName>
    </recommendedName>
</protein>
<dbReference type="InterPro" id="IPR001128">
    <property type="entry name" value="Cyt_P450"/>
</dbReference>
<keyword evidence="11 14" id="KW-0408">Iron</keyword>
<dbReference type="PANTHER" id="PTHR24291">
    <property type="entry name" value="CYTOCHROME P450 FAMILY 4"/>
    <property type="match status" value="1"/>
</dbReference>